<protein>
    <submittedName>
        <fullName evidence="1">Uncharacterized protein</fullName>
    </submittedName>
</protein>
<dbReference type="EMBL" id="CABFNP030001281">
    <property type="protein sequence ID" value="CAI6096155.1"/>
    <property type="molecule type" value="Genomic_DNA"/>
</dbReference>
<accession>A0AA35MGA9</accession>
<gene>
    <name evidence="1" type="ORF">CCHLO57077_00010535</name>
</gene>
<reference evidence="1" key="1">
    <citation type="submission" date="2023-01" db="EMBL/GenBank/DDBJ databases">
        <authorList>
            <person name="Piombo E."/>
        </authorList>
    </citation>
    <scope>NUCLEOTIDE SEQUENCE</scope>
</reference>
<dbReference type="Proteomes" id="UP001160390">
    <property type="component" value="Unassembled WGS sequence"/>
</dbReference>
<sequence length="67" mass="7760">MWEEYADSRPALDQHGEFQLQWQHVKANQKEYQWELAVVKRESWGEGEVEEVSLDAGAGKAAVDHYV</sequence>
<proteinExistence type="predicted"/>
<comment type="caution">
    <text evidence="1">The sequence shown here is derived from an EMBL/GenBank/DDBJ whole genome shotgun (WGS) entry which is preliminary data.</text>
</comment>
<evidence type="ECO:0000313" key="1">
    <source>
        <dbReference type="EMBL" id="CAI6096155.1"/>
    </source>
</evidence>
<keyword evidence="2" id="KW-1185">Reference proteome</keyword>
<evidence type="ECO:0000313" key="2">
    <source>
        <dbReference type="Proteomes" id="UP001160390"/>
    </source>
</evidence>
<dbReference type="AlphaFoldDB" id="A0AA35MGA9"/>
<name>A0AA35MGA9_9HYPO</name>
<organism evidence="1 2">
    <name type="scientific">Clonostachys chloroleuca</name>
    <dbReference type="NCBI Taxonomy" id="1926264"/>
    <lineage>
        <taxon>Eukaryota</taxon>
        <taxon>Fungi</taxon>
        <taxon>Dikarya</taxon>
        <taxon>Ascomycota</taxon>
        <taxon>Pezizomycotina</taxon>
        <taxon>Sordariomycetes</taxon>
        <taxon>Hypocreomycetidae</taxon>
        <taxon>Hypocreales</taxon>
        <taxon>Bionectriaceae</taxon>
        <taxon>Clonostachys</taxon>
    </lineage>
</organism>